<feature type="domain" description="Secretion system C-terminal sorting" evidence="2">
    <location>
        <begin position="1302"/>
        <end position="1378"/>
    </location>
</feature>
<accession>A0ABS5VNN7</accession>
<gene>
    <name evidence="3" type="ORF">KK060_05610</name>
</gene>
<feature type="signal peptide" evidence="1">
    <location>
        <begin position="1"/>
        <end position="20"/>
    </location>
</feature>
<reference evidence="3 4" key="1">
    <citation type="submission" date="2021-05" db="EMBL/GenBank/DDBJ databases">
        <title>A Polyphasic approach of four new species of the genus Ohtaekwangia: Ohtaekwangia histidinii sp. nov., Ohtaekwangia cretensis sp. nov., Ohtaekwangia indiensis sp. nov., Ohtaekwangia reichenbachii sp. nov. from diverse environment.</title>
        <authorList>
            <person name="Octaviana S."/>
        </authorList>
    </citation>
    <scope>NUCLEOTIDE SEQUENCE [LARGE SCALE GENOMIC DNA]</scope>
    <source>
        <strain evidence="3 4">PWU20</strain>
    </source>
</reference>
<protein>
    <submittedName>
        <fullName evidence="3">T9SS type A sorting domain-containing protein</fullName>
    </submittedName>
</protein>
<evidence type="ECO:0000313" key="4">
    <source>
        <dbReference type="Proteomes" id="UP000772618"/>
    </source>
</evidence>
<dbReference type="EMBL" id="JAHESD010000008">
    <property type="protein sequence ID" value="MBT1702746.1"/>
    <property type="molecule type" value="Genomic_DNA"/>
</dbReference>
<sequence length="1379" mass="147548">MKFLGYLTCAFILTSTIALRAQVAPSISSTYGKTVCPGESYNYGLINIPYCTSSISWSISGGGTIVGSATGGSINVIWNHSASVGWVYCNVSVNSSIPNATFPCTYSHSLSYSVSLKIPSTTPVSPTSITFPSGNLCPDEQITLTTNSLNASHNYVWQYNINNTGWSGIGVTSSNTTTFTVPKINAFTSNYHRIKFRVYSVYSACSNIRSSSEAVSGDLFVYPPSPVITLVPKGKVCTASGGVTISGVTSYYPEFKVNIKNTDTNIPVVSNQIYTTATASNKVIDLPPGNYSFQVVNFSSSDPEVEQCFQNSQSFTVAYSNPVINITENVQHEACYNPNVGTGAISLTVSGGSNSSYSYLWSAANWTTSGTWTSNTKDISGLQGGRTFNVKVNDTNGCTGEKNIIVNEEDEIVVSAYVSSNYNDEDVSCPGAADGKITVIASGGSDSFTYSTDGSSFQSSNILTGLSAKTYNSITVKDNNNCLKVGNSVTINPAPSILPGTVAVTDLTCYNTPTGKIAVSGFSGGTKNLAYSIDGINYQSGTTFSSLYAGNYSLIVKDANSCTTAIPLIEVDQPTAITFSAIELLPQSCDGKTDGVIKFKGVGGMGLLNYSIDGINYVSGDPAVFTNLQTGNFTLSIKDTSVPNCIVTTSRTLPIQPVITGNIVENQPISCNSSKDGALNLTPGGGTAPYTFTWSNSSLNEDISDLAVGLYEVTIKDSKGCEKKFNYNLQEPDVLTLSSLIKDYHGFGVSCINESDGEIDITPHGGTGPFTYVWSDGGDLEDNSGLSPGAYRVDVNDSHGCKAFLDGLTITSPTELNLAVDRFKNISCHQGNDGEIELGISGGAGEYRFSKNNIDWQQEKIIKGLTAGVYTVYLEDANGCQKQVSKELTEPSALTLNLVDKVETICGEANGSAEVVAAGGVGNYRYEWYDGNNQLIANTAKAISLGSGDYTVVSVDGNNCTISDEISINDSNGPKITQELLQGLTCYESNDGKIGISITQGAPPYKITWDIAGEQSTQVANVTGGEHWVEVRDKDGCRDKEVYNIPYPAPLKINFNHTLPLCKGNADGQISSVVTGGNPGNYSYVWSTGSTESFLKNIHAGTYTLTVKDVRECSLAQEVKLDDPALFTIDLGGDRVICVGQKVPVSVKEEGTYKWTSDKGFTSADRNVVLSVPAIYKLEVVSPYGCFAEDQFEIRTSSDLLQADFLMAPEAFASDTVVVIDISWPVPDRIGWSFPPSVKVLNQTDIYAEVVFSAAGQYDVLLNTYLGECIDSLSKMIVIKGDAIDDAGGRVKSSSIISMFEIYPNPSSGDFNLFIDLSENAPVSVKIFNTFGGKKVFDLMLDGSSQYDYQATLKNLTSGLYFIVLETKRERVLKRLVIK</sequence>
<evidence type="ECO:0000313" key="3">
    <source>
        <dbReference type="EMBL" id="MBT1702746.1"/>
    </source>
</evidence>
<dbReference type="Gene3D" id="2.60.40.740">
    <property type="match status" value="1"/>
</dbReference>
<proteinExistence type="predicted"/>
<dbReference type="Proteomes" id="UP000772618">
    <property type="component" value="Unassembled WGS sequence"/>
</dbReference>
<evidence type="ECO:0000259" key="2">
    <source>
        <dbReference type="Pfam" id="PF18962"/>
    </source>
</evidence>
<dbReference type="InterPro" id="IPR025667">
    <property type="entry name" value="SprB_repeat"/>
</dbReference>
<dbReference type="NCBIfam" id="TIGR04183">
    <property type="entry name" value="Por_Secre_tail"/>
    <property type="match status" value="1"/>
</dbReference>
<dbReference type="RefSeq" id="WP_254152712.1">
    <property type="nucleotide sequence ID" value="NZ_JAHESD010000008.1"/>
</dbReference>
<organism evidence="3 4">
    <name type="scientific">Chryseosolibacter indicus</name>
    <dbReference type="NCBI Taxonomy" id="2782351"/>
    <lineage>
        <taxon>Bacteria</taxon>
        <taxon>Pseudomonadati</taxon>
        <taxon>Bacteroidota</taxon>
        <taxon>Cytophagia</taxon>
        <taxon>Cytophagales</taxon>
        <taxon>Chryseotaleaceae</taxon>
        <taxon>Chryseosolibacter</taxon>
    </lineage>
</organism>
<evidence type="ECO:0000256" key="1">
    <source>
        <dbReference type="SAM" id="SignalP"/>
    </source>
</evidence>
<name>A0ABS5VNN7_9BACT</name>
<keyword evidence="4" id="KW-1185">Reference proteome</keyword>
<keyword evidence="1" id="KW-0732">Signal</keyword>
<dbReference type="InterPro" id="IPR026444">
    <property type="entry name" value="Secre_tail"/>
</dbReference>
<comment type="caution">
    <text evidence="3">The sequence shown here is derived from an EMBL/GenBank/DDBJ whole genome shotgun (WGS) entry which is preliminary data.</text>
</comment>
<dbReference type="Pfam" id="PF13573">
    <property type="entry name" value="SprB"/>
    <property type="match status" value="7"/>
</dbReference>
<feature type="chain" id="PRO_5046818134" evidence="1">
    <location>
        <begin position="21"/>
        <end position="1379"/>
    </location>
</feature>
<dbReference type="Pfam" id="PF18962">
    <property type="entry name" value="Por_Secre_tail"/>
    <property type="match status" value="1"/>
</dbReference>